<comment type="caution">
    <text evidence="1">The sequence shown here is derived from an EMBL/GenBank/DDBJ whole genome shotgun (WGS) entry which is preliminary data.</text>
</comment>
<dbReference type="EMBL" id="JADIMA010000008">
    <property type="protein sequence ID" value="MBO8472149.1"/>
    <property type="molecule type" value="Genomic_DNA"/>
</dbReference>
<protein>
    <submittedName>
        <fullName evidence="1">DUF721 domain-containing protein</fullName>
    </submittedName>
</protein>
<proteinExistence type="predicted"/>
<dbReference type="Proteomes" id="UP000823604">
    <property type="component" value="Unassembled WGS sequence"/>
</dbReference>
<sequence length="94" mass="10512">MLRKDPERLDVLVRRFLRGTGLENGLLAVQVSEAFDEVSGISSSVLKKTFKDGVLVCHMNSSLAREIAGLSKDEILKKVNLRLGENIVKEINFR</sequence>
<evidence type="ECO:0000313" key="2">
    <source>
        <dbReference type="Proteomes" id="UP000823604"/>
    </source>
</evidence>
<reference evidence="1" key="2">
    <citation type="journal article" date="2021" name="PeerJ">
        <title>Extensive microbial diversity within the chicken gut microbiome revealed by metagenomics and culture.</title>
        <authorList>
            <person name="Gilroy R."/>
            <person name="Ravi A."/>
            <person name="Getino M."/>
            <person name="Pursley I."/>
            <person name="Horton D.L."/>
            <person name="Alikhan N.F."/>
            <person name="Baker D."/>
            <person name="Gharbi K."/>
            <person name="Hall N."/>
            <person name="Watson M."/>
            <person name="Adriaenssens E.M."/>
            <person name="Foster-Nyarko E."/>
            <person name="Jarju S."/>
            <person name="Secka A."/>
            <person name="Antonio M."/>
            <person name="Oren A."/>
            <person name="Chaudhuri R.R."/>
            <person name="La Ragione R."/>
            <person name="Hildebrand F."/>
            <person name="Pallen M.J."/>
        </authorList>
    </citation>
    <scope>NUCLEOTIDE SEQUENCE</scope>
    <source>
        <strain evidence="1">B1-8020</strain>
    </source>
</reference>
<dbReference type="Pfam" id="PF05258">
    <property type="entry name" value="DciA"/>
    <property type="match status" value="1"/>
</dbReference>
<accession>A0A9D9IIH1</accession>
<organism evidence="1 2">
    <name type="scientific">Candidatus Merdivivens pullicola</name>
    <dbReference type="NCBI Taxonomy" id="2840872"/>
    <lineage>
        <taxon>Bacteria</taxon>
        <taxon>Pseudomonadati</taxon>
        <taxon>Bacteroidota</taxon>
        <taxon>Bacteroidia</taxon>
        <taxon>Bacteroidales</taxon>
        <taxon>Muribaculaceae</taxon>
        <taxon>Muribaculaceae incertae sedis</taxon>
        <taxon>Candidatus Merdivivens</taxon>
    </lineage>
</organism>
<evidence type="ECO:0000313" key="1">
    <source>
        <dbReference type="EMBL" id="MBO8472149.1"/>
    </source>
</evidence>
<gene>
    <name evidence="1" type="ORF">IAB81_00765</name>
</gene>
<name>A0A9D9IIH1_9BACT</name>
<dbReference type="AlphaFoldDB" id="A0A9D9IIH1"/>
<dbReference type="InterPro" id="IPR007922">
    <property type="entry name" value="DciA-like"/>
</dbReference>
<reference evidence="1" key="1">
    <citation type="submission" date="2020-10" db="EMBL/GenBank/DDBJ databases">
        <authorList>
            <person name="Gilroy R."/>
        </authorList>
    </citation>
    <scope>NUCLEOTIDE SEQUENCE</scope>
    <source>
        <strain evidence="1">B1-8020</strain>
    </source>
</reference>